<dbReference type="SUPFAM" id="SSF103473">
    <property type="entry name" value="MFS general substrate transporter"/>
    <property type="match status" value="1"/>
</dbReference>
<dbReference type="InterPro" id="IPR020846">
    <property type="entry name" value="MFS_dom"/>
</dbReference>
<feature type="transmembrane region" description="Helical" evidence="6">
    <location>
        <begin position="148"/>
        <end position="169"/>
    </location>
</feature>
<evidence type="ECO:0000313" key="9">
    <source>
        <dbReference type="Proteomes" id="UP000239434"/>
    </source>
</evidence>
<feature type="transmembrane region" description="Helical" evidence="6">
    <location>
        <begin position="275"/>
        <end position="302"/>
    </location>
</feature>
<feature type="transmembrane region" description="Helical" evidence="6">
    <location>
        <begin position="314"/>
        <end position="337"/>
    </location>
</feature>
<evidence type="ECO:0000256" key="1">
    <source>
        <dbReference type="ARBA" id="ARBA00004141"/>
    </source>
</evidence>
<organism evidence="8 9">
    <name type="scientific">Phyllobacterium phragmitis</name>
    <dbReference type="NCBI Taxonomy" id="2670329"/>
    <lineage>
        <taxon>Bacteria</taxon>
        <taxon>Pseudomonadati</taxon>
        <taxon>Pseudomonadota</taxon>
        <taxon>Alphaproteobacteria</taxon>
        <taxon>Hyphomicrobiales</taxon>
        <taxon>Phyllobacteriaceae</taxon>
        <taxon>Phyllobacterium</taxon>
    </lineage>
</organism>
<dbReference type="PANTHER" id="PTHR23505">
    <property type="entry name" value="SPINSTER"/>
    <property type="match status" value="1"/>
</dbReference>
<keyword evidence="3 6" id="KW-0812">Transmembrane</keyword>
<feature type="transmembrane region" description="Helical" evidence="6">
    <location>
        <begin position="21"/>
        <end position="40"/>
    </location>
</feature>
<dbReference type="InterPro" id="IPR036259">
    <property type="entry name" value="MFS_trans_sf"/>
</dbReference>
<feature type="transmembrane region" description="Helical" evidence="6">
    <location>
        <begin position="88"/>
        <end position="108"/>
    </location>
</feature>
<dbReference type="RefSeq" id="WP_105742345.1">
    <property type="nucleotide sequence ID" value="NZ_PVBR01000008.1"/>
</dbReference>
<evidence type="ECO:0000256" key="5">
    <source>
        <dbReference type="ARBA" id="ARBA00023136"/>
    </source>
</evidence>
<feature type="transmembrane region" description="Helical" evidence="6">
    <location>
        <begin position="418"/>
        <end position="437"/>
    </location>
</feature>
<feature type="transmembrane region" description="Helical" evidence="6">
    <location>
        <begin position="175"/>
        <end position="195"/>
    </location>
</feature>
<evidence type="ECO:0000256" key="4">
    <source>
        <dbReference type="ARBA" id="ARBA00022989"/>
    </source>
</evidence>
<gene>
    <name evidence="8" type="ORF">C5748_12930</name>
</gene>
<dbReference type="InterPro" id="IPR011701">
    <property type="entry name" value="MFS"/>
</dbReference>
<keyword evidence="9" id="KW-1185">Reference proteome</keyword>
<feature type="transmembrane region" description="Helical" evidence="6">
    <location>
        <begin position="228"/>
        <end position="255"/>
    </location>
</feature>
<protein>
    <submittedName>
        <fullName evidence="8">MFS transporter</fullName>
    </submittedName>
</protein>
<dbReference type="GO" id="GO:0016020">
    <property type="term" value="C:membrane"/>
    <property type="evidence" value="ECO:0007669"/>
    <property type="project" value="UniProtKB-SubCell"/>
</dbReference>
<dbReference type="InterPro" id="IPR044770">
    <property type="entry name" value="MFS_spinster-like"/>
</dbReference>
<proteinExistence type="predicted"/>
<evidence type="ECO:0000256" key="3">
    <source>
        <dbReference type="ARBA" id="ARBA00022692"/>
    </source>
</evidence>
<feature type="transmembrane region" description="Helical" evidence="6">
    <location>
        <begin position="114"/>
        <end position="136"/>
    </location>
</feature>
<accession>A0A2S9IRG1</accession>
<dbReference type="Gene3D" id="1.20.1250.20">
    <property type="entry name" value="MFS general substrate transporter like domains"/>
    <property type="match status" value="1"/>
</dbReference>
<evidence type="ECO:0000313" key="8">
    <source>
        <dbReference type="EMBL" id="PRD43106.1"/>
    </source>
</evidence>
<name>A0A2S9IRG1_9HYPH</name>
<keyword evidence="5 6" id="KW-0472">Membrane</keyword>
<feature type="transmembrane region" description="Helical" evidence="6">
    <location>
        <begin position="378"/>
        <end position="398"/>
    </location>
</feature>
<dbReference type="PROSITE" id="PS50850">
    <property type="entry name" value="MFS"/>
    <property type="match status" value="1"/>
</dbReference>
<reference evidence="8 9" key="1">
    <citation type="submission" date="2018-02" db="EMBL/GenBank/DDBJ databases">
        <title>The draft genome of Phyllobacterium sp. 1N-3.</title>
        <authorList>
            <person name="Liu L."/>
            <person name="Li L."/>
            <person name="Zhang X."/>
            <person name="Wang T."/>
            <person name="Liang L."/>
        </authorList>
    </citation>
    <scope>NUCLEOTIDE SEQUENCE [LARGE SCALE GENOMIC DNA]</scope>
    <source>
        <strain evidence="8 9">1N-3</strain>
    </source>
</reference>
<feature type="transmembrane region" description="Helical" evidence="6">
    <location>
        <begin position="60"/>
        <end position="81"/>
    </location>
</feature>
<evidence type="ECO:0000259" key="7">
    <source>
        <dbReference type="PROSITE" id="PS50850"/>
    </source>
</evidence>
<evidence type="ECO:0000256" key="2">
    <source>
        <dbReference type="ARBA" id="ARBA00022448"/>
    </source>
</evidence>
<sequence length="447" mass="46365">MSATSVQISGEGPVNVGGFRYVLWVLMFTCALNFLDRQIVNILAEPIKGEFDLTDLQLGLLTGFAFAAFHALLSIPIARFADRTNRSFVIAGSMGIWSLATAACGLAASFSQLLIARMFVGLGEAGGIAPAHALIADYAPKEKRARALAFYSIGIPLGGLLGMAMGGLVMDAYGWRTAFFIAGVPGLLLAPLLAVTVRDPRILKMAANPPVPPIPFRKALSEMLSKKAFLLVTVAGAIQMLVGFGQAAFIASFFFRVHGAALSNIASSIGTILGVAFGAAAFLGLALGLCRGVTGIAGMLIGGQVTDRIAGQGYRAYTTIPALIALLRVPIIVAALLVDDVLLALALIAAQWFFSGVGTIGGFAAIQGLVHPRSRATAAAVYALGINLIGLGVGPLVVGMLSDLIASDGRGPAEGLRWALVISSGLLIPVSLLYWAARDLISQESVS</sequence>
<dbReference type="Proteomes" id="UP000239434">
    <property type="component" value="Unassembled WGS sequence"/>
</dbReference>
<dbReference type="AlphaFoldDB" id="A0A2S9IRG1"/>
<dbReference type="PANTHER" id="PTHR23505:SF79">
    <property type="entry name" value="PROTEIN SPINSTER"/>
    <property type="match status" value="1"/>
</dbReference>
<dbReference type="EMBL" id="PVBR01000008">
    <property type="protein sequence ID" value="PRD43106.1"/>
    <property type="molecule type" value="Genomic_DNA"/>
</dbReference>
<comment type="subcellular location">
    <subcellularLocation>
        <location evidence="1">Membrane</location>
        <topology evidence="1">Multi-pass membrane protein</topology>
    </subcellularLocation>
</comment>
<dbReference type="Pfam" id="PF07690">
    <property type="entry name" value="MFS_1"/>
    <property type="match status" value="1"/>
</dbReference>
<feature type="transmembrane region" description="Helical" evidence="6">
    <location>
        <begin position="343"/>
        <end position="366"/>
    </location>
</feature>
<keyword evidence="4 6" id="KW-1133">Transmembrane helix</keyword>
<feature type="domain" description="Major facilitator superfamily (MFS) profile" evidence="7">
    <location>
        <begin position="22"/>
        <end position="442"/>
    </location>
</feature>
<comment type="caution">
    <text evidence="8">The sequence shown here is derived from an EMBL/GenBank/DDBJ whole genome shotgun (WGS) entry which is preliminary data.</text>
</comment>
<dbReference type="GO" id="GO:0022857">
    <property type="term" value="F:transmembrane transporter activity"/>
    <property type="evidence" value="ECO:0007669"/>
    <property type="project" value="InterPro"/>
</dbReference>
<keyword evidence="2" id="KW-0813">Transport</keyword>
<evidence type="ECO:0000256" key="6">
    <source>
        <dbReference type="SAM" id="Phobius"/>
    </source>
</evidence>
<dbReference type="CDD" id="cd17328">
    <property type="entry name" value="MFS_spinster_like"/>
    <property type="match status" value="1"/>
</dbReference>